<accession>A0A914Q1B2</accession>
<reference evidence="13" key="1">
    <citation type="submission" date="2022-11" db="UniProtKB">
        <authorList>
            <consortium name="WormBaseParasite"/>
        </authorList>
    </citation>
    <scope>IDENTIFICATION</scope>
</reference>
<dbReference type="WBParaSite" id="PDA_v2.g2493.t1">
    <property type="protein sequence ID" value="PDA_v2.g2493.t1"/>
    <property type="gene ID" value="PDA_v2.g2493"/>
</dbReference>
<keyword evidence="12" id="KW-1185">Reference proteome</keyword>
<dbReference type="SUPFAM" id="SSF53187">
    <property type="entry name" value="Zn-dependent exopeptidases"/>
    <property type="match status" value="1"/>
</dbReference>
<dbReference type="Pfam" id="PF04389">
    <property type="entry name" value="Peptidase_M28"/>
    <property type="match status" value="1"/>
</dbReference>
<feature type="domain" description="Peptidase M28" evidence="11">
    <location>
        <begin position="199"/>
        <end position="331"/>
    </location>
</feature>
<dbReference type="AlphaFoldDB" id="A0A914Q1B2"/>
<dbReference type="GO" id="GO:0005789">
    <property type="term" value="C:endoplasmic reticulum membrane"/>
    <property type="evidence" value="ECO:0007669"/>
    <property type="project" value="UniProtKB-SubCell"/>
</dbReference>
<comment type="similarity">
    <text evidence="2">Belongs to the nicastrin family.</text>
</comment>
<dbReference type="GO" id="GO:0009966">
    <property type="term" value="P:regulation of signal transduction"/>
    <property type="evidence" value="ECO:0007669"/>
    <property type="project" value="InterPro"/>
</dbReference>
<keyword evidence="5" id="KW-0256">Endoplasmic reticulum</keyword>
<dbReference type="Proteomes" id="UP000887578">
    <property type="component" value="Unplaced"/>
</dbReference>
<protein>
    <recommendedName>
        <fullName evidence="9">BOS complex subunit NCLN</fullName>
    </recommendedName>
</protein>
<keyword evidence="6 10" id="KW-1133">Transmembrane helix</keyword>
<dbReference type="InterPro" id="IPR016574">
    <property type="entry name" value="Nicalin"/>
</dbReference>
<dbReference type="Gene3D" id="3.40.630.10">
    <property type="entry name" value="Zn peptidases"/>
    <property type="match status" value="1"/>
</dbReference>
<name>A0A914Q1B2_9BILA</name>
<organism evidence="12 13">
    <name type="scientific">Panagrolaimus davidi</name>
    <dbReference type="NCBI Taxonomy" id="227884"/>
    <lineage>
        <taxon>Eukaryota</taxon>
        <taxon>Metazoa</taxon>
        <taxon>Ecdysozoa</taxon>
        <taxon>Nematoda</taxon>
        <taxon>Chromadorea</taxon>
        <taxon>Rhabditida</taxon>
        <taxon>Tylenchina</taxon>
        <taxon>Panagrolaimomorpha</taxon>
        <taxon>Panagrolaimoidea</taxon>
        <taxon>Panagrolaimidae</taxon>
        <taxon>Panagrolaimus</taxon>
    </lineage>
</organism>
<keyword evidence="7 10" id="KW-0472">Membrane</keyword>
<keyword evidence="4" id="KW-0732">Signal</keyword>
<evidence type="ECO:0000256" key="7">
    <source>
        <dbReference type="ARBA" id="ARBA00023136"/>
    </source>
</evidence>
<proteinExistence type="inferred from homology"/>
<evidence type="ECO:0000256" key="8">
    <source>
        <dbReference type="ARBA" id="ARBA00023180"/>
    </source>
</evidence>
<comment type="subcellular location">
    <subcellularLocation>
        <location evidence="1">Endoplasmic reticulum membrane</location>
        <topology evidence="1">Single-pass membrane protein</topology>
    </subcellularLocation>
</comment>
<feature type="transmembrane region" description="Helical" evidence="10">
    <location>
        <begin position="504"/>
        <end position="523"/>
    </location>
</feature>
<evidence type="ECO:0000259" key="11">
    <source>
        <dbReference type="Pfam" id="PF04389"/>
    </source>
</evidence>
<sequence>MQEEWMDALRNFVIFAYIFTLVPYSLASSAARVADQGVIAAEVQFQAFRLRHYDFSGVQYGSSSSKVAFDAVSLGKDIVRKAVIVNWMDLVGKDIEKLLSAPAGAILVIIPKDVASLNAQQKKAFLAVEKQLESFKTDQAVYIVPDSEEIQYVLGQLTQTTEKAISATRQLYNLIFSNNYVLSSSLSNNPAPITPKQFNVIASLNAKEKAPTLAFVAHYDSSSIAPGLSTSSDSNGSGVAALLELFTVFKKFYSDENSPKYNLLFAFTAGGKYNYQGSRQFIDSLSDKENIRLVTCLDSLGAGEDLYMQVSKIPNDDAIARKVFDRISNNMPKNRKIKMAHKKINLGNEWLAWEHELYNIRKKPAMTLTHFPEHDSPLRNSLLDTIDTVNIDALYANTKAIANGVLSYIYDLDETLCADAFAEHVECSFATGEIVNKERIVAFLDAIASRPRHIENSESFANYIKEILERYEVKASLQPVKFVDAIIYGNLEDTIFAHSTKAPIFEFFIGAFVALYLYLFYLFSVNAEKIFTFIAFPSSKKILADEDLD</sequence>
<evidence type="ECO:0000256" key="9">
    <source>
        <dbReference type="ARBA" id="ARBA00034873"/>
    </source>
</evidence>
<evidence type="ECO:0000256" key="6">
    <source>
        <dbReference type="ARBA" id="ARBA00022989"/>
    </source>
</evidence>
<keyword evidence="3 10" id="KW-0812">Transmembrane</keyword>
<evidence type="ECO:0000313" key="12">
    <source>
        <dbReference type="Proteomes" id="UP000887578"/>
    </source>
</evidence>
<evidence type="ECO:0000256" key="4">
    <source>
        <dbReference type="ARBA" id="ARBA00022729"/>
    </source>
</evidence>
<keyword evidence="8" id="KW-0325">Glycoprotein</keyword>
<evidence type="ECO:0000256" key="2">
    <source>
        <dbReference type="ARBA" id="ARBA00007717"/>
    </source>
</evidence>
<evidence type="ECO:0000256" key="1">
    <source>
        <dbReference type="ARBA" id="ARBA00004389"/>
    </source>
</evidence>
<evidence type="ECO:0000313" key="13">
    <source>
        <dbReference type="WBParaSite" id="PDA_v2.g2493.t1"/>
    </source>
</evidence>
<evidence type="ECO:0000256" key="5">
    <source>
        <dbReference type="ARBA" id="ARBA00022824"/>
    </source>
</evidence>
<evidence type="ECO:0000256" key="3">
    <source>
        <dbReference type="ARBA" id="ARBA00022692"/>
    </source>
</evidence>
<dbReference type="InterPro" id="IPR007484">
    <property type="entry name" value="Peptidase_M28"/>
</dbReference>
<dbReference type="PANTHER" id="PTHR31826">
    <property type="entry name" value="NICALIN"/>
    <property type="match status" value="1"/>
</dbReference>
<evidence type="ECO:0000256" key="10">
    <source>
        <dbReference type="SAM" id="Phobius"/>
    </source>
</evidence>